<gene>
    <name evidence="1" type="ORF">FPZ44_03250</name>
</gene>
<proteinExistence type="predicted"/>
<dbReference type="Proteomes" id="UP000318102">
    <property type="component" value="Unassembled WGS sequence"/>
</dbReference>
<reference evidence="1 2" key="1">
    <citation type="submission" date="2019-07" db="EMBL/GenBank/DDBJ databases">
        <authorList>
            <person name="Kim J."/>
        </authorList>
    </citation>
    <scope>NUCLEOTIDE SEQUENCE [LARGE SCALE GENOMIC DNA]</scope>
    <source>
        <strain evidence="1 2">N4</strain>
    </source>
</reference>
<dbReference type="EMBL" id="VNJK01000001">
    <property type="protein sequence ID" value="TVX92156.1"/>
    <property type="molecule type" value="Genomic_DNA"/>
</dbReference>
<protein>
    <submittedName>
        <fullName evidence="1">Uncharacterized protein</fullName>
    </submittedName>
</protein>
<accession>A0A559IX37</accession>
<name>A0A559IX37_9BACL</name>
<comment type="caution">
    <text evidence="1">The sequence shown here is derived from an EMBL/GenBank/DDBJ whole genome shotgun (WGS) entry which is preliminary data.</text>
</comment>
<dbReference type="Pfam" id="PF19985">
    <property type="entry name" value="DUF6421"/>
    <property type="match status" value="1"/>
</dbReference>
<evidence type="ECO:0000313" key="1">
    <source>
        <dbReference type="EMBL" id="TVX92156.1"/>
    </source>
</evidence>
<dbReference type="InterPro" id="IPR046306">
    <property type="entry name" value="DUF6421"/>
</dbReference>
<organism evidence="1 2">
    <name type="scientific">Paenibacillus agilis</name>
    <dbReference type="NCBI Taxonomy" id="3020863"/>
    <lineage>
        <taxon>Bacteria</taxon>
        <taxon>Bacillati</taxon>
        <taxon>Bacillota</taxon>
        <taxon>Bacilli</taxon>
        <taxon>Bacillales</taxon>
        <taxon>Paenibacillaceae</taxon>
        <taxon>Paenibacillus</taxon>
    </lineage>
</organism>
<dbReference type="OrthoDB" id="2935458at2"/>
<evidence type="ECO:0000313" key="2">
    <source>
        <dbReference type="Proteomes" id="UP000318102"/>
    </source>
</evidence>
<dbReference type="RefSeq" id="WP_144987345.1">
    <property type="nucleotide sequence ID" value="NZ_VNJK01000001.1"/>
</dbReference>
<dbReference type="AlphaFoldDB" id="A0A559IX37"/>
<keyword evidence="2" id="KW-1185">Reference proteome</keyword>
<sequence length="408" mass="47114">MLLTTIEPAQYVRTHIVPIVNEFRKLQQTDGRVQANFEKADEWLDKLLPSVRHVYEILLMPEMAEAFEADIAEWRQNGLDSVPYFDHTLKCFIPPVPQAFSFIIAPLVATNGPAPKGHFLECFLVLREEPMELEGVSAMLPHPKNGCQSCRLITGSKGIMMGNCIVFFPENIKAKEKVESQSFAMFFFNKFQLIYLTETFPRVMQLFGTGWVSDALSTESVYRARSVWGYLHDYYHHNGPRPFDTNLQVKLNFFVGILEEIKVDCQSVVAACELNVPFGREIAEYILFERMLRYPNQPDAKTNFDAGTGLFLFEWLIQNGSCFEIPEQGLRLSLEQCVEDIKRLISEVEEIERIEDDEQFKVEAKRYVRRYLPEGIGKEKFAIPDRYARYIGHAFGEPKLLDFSQLPY</sequence>